<proteinExistence type="predicted"/>
<evidence type="ECO:0000256" key="1">
    <source>
        <dbReference type="SAM" id="SignalP"/>
    </source>
</evidence>
<keyword evidence="2" id="KW-1185">Reference proteome</keyword>
<protein>
    <submittedName>
        <fullName evidence="3">Uncharacterized protein</fullName>
    </submittedName>
</protein>
<name>A0A914UJ21_9BILA</name>
<dbReference type="WBParaSite" id="PSAMB.scaffold1050size36677.g10631.t1">
    <property type="protein sequence ID" value="PSAMB.scaffold1050size36677.g10631.t1"/>
    <property type="gene ID" value="PSAMB.scaffold1050size36677.g10631"/>
</dbReference>
<evidence type="ECO:0000313" key="2">
    <source>
        <dbReference type="Proteomes" id="UP000887566"/>
    </source>
</evidence>
<sequence>MKVLLVTVSLFVYVIAKKNHGKHKAHDSGVLGHANNAAQDQTNVDLHECFKKCLLTLDFNAPPSDIKEKLNTVCPGQAEAMLGFVSTHKKAFAALKNVYEKLSEKEKADIKVNQTKSDAQGIVAFVRSKIATTDGDDKKFNKMMEQVFKPYVEANLKKVVEALGISEEKKQLKEKLINDRPAAVQFLKEKLAAANLTASDPNLALVQGFINEINSV</sequence>
<dbReference type="AlphaFoldDB" id="A0A914UJ21"/>
<feature type="chain" id="PRO_5036849578" evidence="1">
    <location>
        <begin position="17"/>
        <end position="216"/>
    </location>
</feature>
<evidence type="ECO:0000313" key="3">
    <source>
        <dbReference type="WBParaSite" id="PSAMB.scaffold1050size36677.g10631.t1"/>
    </source>
</evidence>
<dbReference type="Proteomes" id="UP000887566">
    <property type="component" value="Unplaced"/>
</dbReference>
<feature type="signal peptide" evidence="1">
    <location>
        <begin position="1"/>
        <end position="16"/>
    </location>
</feature>
<keyword evidence="1" id="KW-0732">Signal</keyword>
<organism evidence="2 3">
    <name type="scientific">Plectus sambesii</name>
    <dbReference type="NCBI Taxonomy" id="2011161"/>
    <lineage>
        <taxon>Eukaryota</taxon>
        <taxon>Metazoa</taxon>
        <taxon>Ecdysozoa</taxon>
        <taxon>Nematoda</taxon>
        <taxon>Chromadorea</taxon>
        <taxon>Plectida</taxon>
        <taxon>Plectina</taxon>
        <taxon>Plectoidea</taxon>
        <taxon>Plectidae</taxon>
        <taxon>Plectus</taxon>
    </lineage>
</organism>
<accession>A0A914UJ21</accession>
<reference evidence="3" key="1">
    <citation type="submission" date="2022-11" db="UniProtKB">
        <authorList>
            <consortium name="WormBaseParasite"/>
        </authorList>
    </citation>
    <scope>IDENTIFICATION</scope>
</reference>